<evidence type="ECO:0000256" key="2">
    <source>
        <dbReference type="SAM" id="SignalP"/>
    </source>
</evidence>
<feature type="compositionally biased region" description="Polar residues" evidence="1">
    <location>
        <begin position="530"/>
        <end position="544"/>
    </location>
</feature>
<dbReference type="AlphaFoldDB" id="A0A811KQW2"/>
<feature type="compositionally biased region" description="Low complexity" evidence="1">
    <location>
        <begin position="300"/>
        <end position="311"/>
    </location>
</feature>
<dbReference type="Proteomes" id="UP000614601">
    <property type="component" value="Unassembled WGS sequence"/>
</dbReference>
<feature type="compositionally biased region" description="Low complexity" evidence="1">
    <location>
        <begin position="577"/>
        <end position="597"/>
    </location>
</feature>
<feature type="region of interest" description="Disordered" evidence="1">
    <location>
        <begin position="615"/>
        <end position="659"/>
    </location>
</feature>
<organism evidence="3 4">
    <name type="scientific">Bursaphelenchus okinawaensis</name>
    <dbReference type="NCBI Taxonomy" id="465554"/>
    <lineage>
        <taxon>Eukaryota</taxon>
        <taxon>Metazoa</taxon>
        <taxon>Ecdysozoa</taxon>
        <taxon>Nematoda</taxon>
        <taxon>Chromadorea</taxon>
        <taxon>Rhabditida</taxon>
        <taxon>Tylenchina</taxon>
        <taxon>Tylenchomorpha</taxon>
        <taxon>Aphelenchoidea</taxon>
        <taxon>Aphelenchoididae</taxon>
        <taxon>Bursaphelenchus</taxon>
    </lineage>
</organism>
<keyword evidence="2" id="KW-0732">Signal</keyword>
<dbReference type="OrthoDB" id="5814313at2759"/>
<feature type="region of interest" description="Disordered" evidence="1">
    <location>
        <begin position="279"/>
        <end position="322"/>
    </location>
</feature>
<feature type="region of interest" description="Disordered" evidence="1">
    <location>
        <begin position="385"/>
        <end position="484"/>
    </location>
</feature>
<feature type="compositionally biased region" description="Polar residues" evidence="1">
    <location>
        <begin position="279"/>
        <end position="294"/>
    </location>
</feature>
<feature type="compositionally biased region" description="Low complexity" evidence="1">
    <location>
        <begin position="432"/>
        <end position="451"/>
    </location>
</feature>
<evidence type="ECO:0008006" key="5">
    <source>
        <dbReference type="Google" id="ProtNLM"/>
    </source>
</evidence>
<evidence type="ECO:0000313" key="4">
    <source>
        <dbReference type="Proteomes" id="UP000614601"/>
    </source>
</evidence>
<comment type="caution">
    <text evidence="3">The sequence shown here is derived from an EMBL/GenBank/DDBJ whole genome shotgun (WGS) entry which is preliminary data.</text>
</comment>
<evidence type="ECO:0000256" key="1">
    <source>
        <dbReference type="SAM" id="MobiDB-lite"/>
    </source>
</evidence>
<feature type="region of interest" description="Disordered" evidence="1">
    <location>
        <begin position="516"/>
        <end position="551"/>
    </location>
</feature>
<gene>
    <name evidence="3" type="ORF">BOKJ2_LOCUS7210</name>
</gene>
<dbReference type="EMBL" id="CAJFCW020000003">
    <property type="protein sequence ID" value="CAG9108270.1"/>
    <property type="molecule type" value="Genomic_DNA"/>
</dbReference>
<feature type="region of interest" description="Disordered" evidence="1">
    <location>
        <begin position="574"/>
        <end position="603"/>
    </location>
</feature>
<dbReference type="EMBL" id="CAJFDH010000003">
    <property type="protein sequence ID" value="CAD5217683.1"/>
    <property type="molecule type" value="Genomic_DNA"/>
</dbReference>
<reference evidence="3" key="1">
    <citation type="submission" date="2020-09" db="EMBL/GenBank/DDBJ databases">
        <authorList>
            <person name="Kikuchi T."/>
        </authorList>
    </citation>
    <scope>NUCLEOTIDE SEQUENCE</scope>
    <source>
        <strain evidence="3">SH1</strain>
    </source>
</reference>
<feature type="chain" id="PRO_5036408356" description="DOMON domain-containing protein" evidence="2">
    <location>
        <begin position="18"/>
        <end position="771"/>
    </location>
</feature>
<evidence type="ECO:0000313" key="3">
    <source>
        <dbReference type="EMBL" id="CAD5217683.1"/>
    </source>
</evidence>
<dbReference type="Proteomes" id="UP000783686">
    <property type="component" value="Unassembled WGS sequence"/>
</dbReference>
<proteinExistence type="predicted"/>
<keyword evidence="4" id="KW-1185">Reference proteome</keyword>
<sequence length="771" mass="85260">MKPFFVFLSIFVAHVLSQSQSCSFVDEDKGYSLAWSAGIGFVDFILRQKEFPSRSAHWTGVGFGNKTIQLALVERQYDKVIVSSAGLYGPQPPLKIPTANMVTRGSGDIVNGELVVTFSIPNYYFSGCSDWWFFTSPTQVGMPYSDEPKKRLICDVIEVCRSSSSIQEFPRGKRQTNIDLNSLLNNPIHANIDFSGGVQSSTNGQFNVNYNPYDTQSSGASAQLYNPPYTSGYSSSKMYGNNYGNTANGYSSTANGYSNPSMYDNGYSSSSMYGNQYSNSAQTSNGYSNPSGNYFDTRYPQSSQSNLSSPSVENPNYKFLPEGYNNVYEQNQQRFFDPQNSQYGNQYATTTTMPVLSNDEQNKKNYQDIQGSGVNNQNQRYTNNIYGYDYRSNPGTRYTINGDESMYQPPEVSTIGYGKKKREADSLPQTTNSDQNPSPSQTSSNQNSKTSGNLKGMPDQKPTSRARRQSAYAGTAYNNQDLKFPREENTIPMSAQFDAFGSSAFYDDNSNINSNNNMNSGSSMYYPYRTDTNSNLGQSGQDGNTGPYYYDHVNKQSYNDYASTSNGDAYGSQLYDSSSYSSQNGYSNQNPYSNPYGQTAYGSSAQTAYGSSAQTAYGSNAQSPYSNTQPMYEQSSYSNAYGTNTQNSYSNPNSQQTQLKEQYDTQNGITSVKYTSTNGGNVRLYDPKNDPTVTFTDNSGYETKPIDVIRQYDTSQCSGADPYWCRDYVKTYMKGAGSGTSVTQSACTGLRQSLLHSDHHCCQAVQQAGCQ</sequence>
<name>A0A811KQW2_9BILA</name>
<feature type="signal peptide" evidence="2">
    <location>
        <begin position="1"/>
        <end position="17"/>
    </location>
</feature>
<protein>
    <recommendedName>
        <fullName evidence="5">DOMON domain-containing protein</fullName>
    </recommendedName>
</protein>
<accession>A0A811KQW2</accession>